<organism evidence="3 4">
    <name type="scientific">Xylaria grammica</name>
    <dbReference type="NCBI Taxonomy" id="363999"/>
    <lineage>
        <taxon>Eukaryota</taxon>
        <taxon>Fungi</taxon>
        <taxon>Dikarya</taxon>
        <taxon>Ascomycota</taxon>
        <taxon>Pezizomycotina</taxon>
        <taxon>Sordariomycetes</taxon>
        <taxon>Xylariomycetidae</taxon>
        <taxon>Xylariales</taxon>
        <taxon>Xylariaceae</taxon>
        <taxon>Xylaria</taxon>
    </lineage>
</organism>
<accession>A0A439D3X7</accession>
<dbReference type="STRING" id="363999.A0A439D3X7"/>
<dbReference type="AlphaFoldDB" id="A0A439D3X7"/>
<name>A0A439D3X7_9PEZI</name>
<feature type="compositionally biased region" description="Low complexity" evidence="1">
    <location>
        <begin position="518"/>
        <end position="529"/>
    </location>
</feature>
<evidence type="ECO:0000256" key="1">
    <source>
        <dbReference type="SAM" id="MobiDB-lite"/>
    </source>
</evidence>
<proteinExistence type="predicted"/>
<reference evidence="3 4" key="1">
    <citation type="submission" date="2018-12" db="EMBL/GenBank/DDBJ databases">
        <title>Draft genome sequence of Xylaria grammica IHI A82.</title>
        <authorList>
            <person name="Buettner E."/>
            <person name="Kellner H."/>
        </authorList>
    </citation>
    <scope>NUCLEOTIDE SEQUENCE [LARGE SCALE GENOMIC DNA]</scope>
    <source>
        <strain evidence="3 4">IHI A82</strain>
    </source>
</reference>
<protein>
    <submittedName>
        <fullName evidence="3">Uncharacterized protein</fullName>
    </submittedName>
</protein>
<evidence type="ECO:0000313" key="4">
    <source>
        <dbReference type="Proteomes" id="UP000286045"/>
    </source>
</evidence>
<feature type="region of interest" description="Disordered" evidence="1">
    <location>
        <begin position="518"/>
        <end position="541"/>
    </location>
</feature>
<evidence type="ECO:0000256" key="2">
    <source>
        <dbReference type="SAM" id="SignalP"/>
    </source>
</evidence>
<gene>
    <name evidence="3" type="ORF">EKO27_g6025</name>
</gene>
<evidence type="ECO:0000313" key="3">
    <source>
        <dbReference type="EMBL" id="RWA09083.1"/>
    </source>
</evidence>
<feature type="chain" id="PRO_5019500348" evidence="2">
    <location>
        <begin position="19"/>
        <end position="590"/>
    </location>
</feature>
<keyword evidence="4" id="KW-1185">Reference proteome</keyword>
<comment type="caution">
    <text evidence="3">The sequence shown here is derived from an EMBL/GenBank/DDBJ whole genome shotgun (WGS) entry which is preliminary data.</text>
</comment>
<feature type="region of interest" description="Disordered" evidence="1">
    <location>
        <begin position="554"/>
        <end position="590"/>
    </location>
</feature>
<dbReference type="EMBL" id="RYZI01000169">
    <property type="protein sequence ID" value="RWA09083.1"/>
    <property type="molecule type" value="Genomic_DNA"/>
</dbReference>
<feature type="signal peptide" evidence="2">
    <location>
        <begin position="1"/>
        <end position="18"/>
    </location>
</feature>
<sequence length="590" mass="60726">MYFSTFAALTCTFTSVFSQGLSSTSLEKHVDSLALDFSFKPVKEAYWTGLPHHRRTPFAVSPDGKSAFLAYLDSNETDVHVQQVDPESFTAVGSAVTIEGAKEAGGLVAHDDGFALLTNEALPSGTANAPPDSTPVAVLYRYTDGIQTWKTFLGGPDVDSSLGSLASPDLNGDLVYSSEAGLYGAYFVATAYSGSAEGHFGDSIQYVKTDGTLTTISGATSSWGCSHNTGIAFEAADEAPFASLCAEDQGEIWLNTRGQGMGGVKVANENTTNGGSGEPMGGMSGSYSNMVRLVDSDAYVFAWVSRGAVDLTENEWLGGGNTQCSNRTNNRNVAIAQFSDKNTLDGEEATSEIGAADGDSQVNWITQGAADASNAHVAAFDGESVVVTWEEIEDPYCPVIAMGCQGEFTGTRFQLVTRGVKVGEPLVETDVYVAGDMVTLADGRVCWPYVSMTWDLSQPVAYGGSSATADKISFACISNGAGSGNGVASSASAVAGTSTVASTSTAAPSTTFLTSVRPTDSAAAPTSSAVEALPASPSDTTVVVDPVSSAPQVDTATVIATPAPAPSSSASPGKDKGGKPSCRGRRPAGV</sequence>
<keyword evidence="2" id="KW-0732">Signal</keyword>
<dbReference type="Proteomes" id="UP000286045">
    <property type="component" value="Unassembled WGS sequence"/>
</dbReference>